<dbReference type="Pfam" id="PF06366">
    <property type="entry name" value="FlhE"/>
    <property type="match status" value="1"/>
</dbReference>
<dbReference type="RefSeq" id="WP_346063369.1">
    <property type="nucleotide sequence ID" value="NZ_BAAADR010000017.1"/>
</dbReference>
<accession>A0ABW2F165</accession>
<feature type="chain" id="PRO_5046714533" evidence="1">
    <location>
        <begin position="20"/>
        <end position="129"/>
    </location>
</feature>
<keyword evidence="2" id="KW-0969">Cilium</keyword>
<evidence type="ECO:0000313" key="2">
    <source>
        <dbReference type="EMBL" id="MFC7090743.1"/>
    </source>
</evidence>
<dbReference type="Proteomes" id="UP001596411">
    <property type="component" value="Unassembled WGS sequence"/>
</dbReference>
<feature type="signal peptide" evidence="1">
    <location>
        <begin position="1"/>
        <end position="19"/>
    </location>
</feature>
<comment type="caution">
    <text evidence="2">The sequence shown here is derived from an EMBL/GenBank/DDBJ whole genome shotgun (WGS) entry which is preliminary data.</text>
</comment>
<organism evidence="2 3">
    <name type="scientific">Halomonas salifodinae</name>
    <dbReference type="NCBI Taxonomy" id="438745"/>
    <lineage>
        <taxon>Bacteria</taxon>
        <taxon>Pseudomonadati</taxon>
        <taxon>Pseudomonadota</taxon>
        <taxon>Gammaproteobacteria</taxon>
        <taxon>Oceanospirillales</taxon>
        <taxon>Halomonadaceae</taxon>
        <taxon>Halomonas</taxon>
    </lineage>
</organism>
<keyword evidence="1" id="KW-0732">Signal</keyword>
<dbReference type="EMBL" id="JBHSZP010000028">
    <property type="protein sequence ID" value="MFC7090743.1"/>
    <property type="molecule type" value="Genomic_DNA"/>
</dbReference>
<evidence type="ECO:0000313" key="3">
    <source>
        <dbReference type="Proteomes" id="UP001596411"/>
    </source>
</evidence>
<dbReference type="InterPro" id="IPR009420">
    <property type="entry name" value="FlhE"/>
</dbReference>
<reference evidence="3" key="1">
    <citation type="journal article" date="2019" name="Int. J. Syst. Evol. Microbiol.">
        <title>The Global Catalogue of Microorganisms (GCM) 10K type strain sequencing project: providing services to taxonomists for standard genome sequencing and annotation.</title>
        <authorList>
            <consortium name="The Broad Institute Genomics Platform"/>
            <consortium name="The Broad Institute Genome Sequencing Center for Infectious Disease"/>
            <person name="Wu L."/>
            <person name="Ma J."/>
        </authorList>
    </citation>
    <scope>NUCLEOTIDE SEQUENCE [LARGE SCALE GENOMIC DNA]</scope>
    <source>
        <strain evidence="3">CGMCC 1.13666</strain>
    </source>
</reference>
<sequence>MRRWPAALLALLIAGQAAASGSWVSEPPALRISLVDRDSVSAPLIPPAVVPAGAEIIRVRWRFEAPPGDLPALRLCQGNRCVPLTATRGISEAMGGAAADRPLRLHGRLPPGRRGALTLGGIQLIIDYR</sequence>
<proteinExistence type="predicted"/>
<gene>
    <name evidence="2" type="ORF">ACFQH5_14410</name>
</gene>
<evidence type="ECO:0000256" key="1">
    <source>
        <dbReference type="SAM" id="SignalP"/>
    </source>
</evidence>
<keyword evidence="2" id="KW-0966">Cell projection</keyword>
<protein>
    <submittedName>
        <fullName evidence="2">Flagellar protein FlhE</fullName>
    </submittedName>
</protein>
<keyword evidence="3" id="KW-1185">Reference proteome</keyword>
<name>A0ABW2F165_9GAMM</name>
<keyword evidence="2" id="KW-0282">Flagellum</keyword>